<reference evidence="2" key="1">
    <citation type="submission" date="2018-04" db="EMBL/GenBank/DDBJ databases">
        <title>Transcriptome assembly of Sipha flava.</title>
        <authorList>
            <person name="Scully E.D."/>
            <person name="Geib S.M."/>
            <person name="Palmer N.A."/>
            <person name="Koch K."/>
            <person name="Bradshaw J."/>
            <person name="Heng-Moss T."/>
            <person name="Sarath G."/>
        </authorList>
    </citation>
    <scope>NUCLEOTIDE SEQUENCE</scope>
</reference>
<accession>A0A2S2Q369</accession>
<evidence type="ECO:0000256" key="1">
    <source>
        <dbReference type="SAM" id="MobiDB-lite"/>
    </source>
</evidence>
<dbReference type="AlphaFoldDB" id="A0A2S2Q369"/>
<feature type="region of interest" description="Disordered" evidence="1">
    <location>
        <begin position="1"/>
        <end position="30"/>
    </location>
</feature>
<organism evidence="2">
    <name type="scientific">Sipha flava</name>
    <name type="common">yellow sugarcane aphid</name>
    <dbReference type="NCBI Taxonomy" id="143950"/>
    <lineage>
        <taxon>Eukaryota</taxon>
        <taxon>Metazoa</taxon>
        <taxon>Ecdysozoa</taxon>
        <taxon>Arthropoda</taxon>
        <taxon>Hexapoda</taxon>
        <taxon>Insecta</taxon>
        <taxon>Pterygota</taxon>
        <taxon>Neoptera</taxon>
        <taxon>Paraneoptera</taxon>
        <taxon>Hemiptera</taxon>
        <taxon>Sternorrhyncha</taxon>
        <taxon>Aphidomorpha</taxon>
        <taxon>Aphidoidea</taxon>
        <taxon>Aphididae</taxon>
        <taxon>Sipha</taxon>
    </lineage>
</organism>
<name>A0A2S2Q369_9HEMI</name>
<proteinExistence type="predicted"/>
<gene>
    <name evidence="2" type="ORF">g.160163</name>
</gene>
<evidence type="ECO:0000313" key="2">
    <source>
        <dbReference type="EMBL" id="MBY72178.1"/>
    </source>
</evidence>
<protein>
    <submittedName>
        <fullName evidence="2">Uncharacterized protein</fullName>
    </submittedName>
</protein>
<sequence length="172" mass="20107">MSDCPPSKVKRTLFKPSTSIQENTSSSTTPESTHEISFIIYITSSPFKVTPQDNYQSLIPVVQEEIVLRDILKRILNVVLKIRYDVQSIQQKQMEMEHTLIDTIQQVNETKGSIHQNISTEGEDFYLMIPIMDEEQLFIFEEKLLEKSYKSCVVNELKRLQKKNLILRYEAY</sequence>
<dbReference type="EMBL" id="GGMS01002975">
    <property type="protein sequence ID" value="MBY72178.1"/>
    <property type="molecule type" value="Transcribed_RNA"/>
</dbReference>